<dbReference type="Gene3D" id="3.40.50.300">
    <property type="entry name" value="P-loop containing nucleotide triphosphate hydrolases"/>
    <property type="match status" value="1"/>
</dbReference>
<accession>A0A1F5X2P4</accession>
<dbReference type="AlphaFoldDB" id="A0A1F5X2P4"/>
<dbReference type="InterPro" id="IPR027417">
    <property type="entry name" value="P-loop_NTPase"/>
</dbReference>
<evidence type="ECO:0000313" key="1">
    <source>
        <dbReference type="EMBL" id="OGF82178.1"/>
    </source>
</evidence>
<dbReference type="SUPFAM" id="SSF52540">
    <property type="entry name" value="P-loop containing nucleoside triphosphate hydrolases"/>
    <property type="match status" value="1"/>
</dbReference>
<protein>
    <submittedName>
        <fullName evidence="1">Uncharacterized protein</fullName>
    </submittedName>
</protein>
<dbReference type="EMBL" id="MFIE01000029">
    <property type="protein sequence ID" value="OGF82178.1"/>
    <property type="molecule type" value="Genomic_DNA"/>
</dbReference>
<dbReference type="Pfam" id="PF13177">
    <property type="entry name" value="DNA_pol3_delta2"/>
    <property type="match status" value="1"/>
</dbReference>
<evidence type="ECO:0000313" key="2">
    <source>
        <dbReference type="Proteomes" id="UP000178684"/>
    </source>
</evidence>
<reference evidence="1 2" key="1">
    <citation type="journal article" date="2016" name="Nat. Commun.">
        <title>Thousands of microbial genomes shed light on interconnected biogeochemical processes in an aquifer system.</title>
        <authorList>
            <person name="Anantharaman K."/>
            <person name="Brown C.T."/>
            <person name="Hug L.A."/>
            <person name="Sharon I."/>
            <person name="Castelle C.J."/>
            <person name="Probst A.J."/>
            <person name="Thomas B.C."/>
            <person name="Singh A."/>
            <person name="Wilkins M.J."/>
            <person name="Karaoz U."/>
            <person name="Brodie E.L."/>
            <person name="Williams K.H."/>
            <person name="Hubbard S.S."/>
            <person name="Banfield J.F."/>
        </authorList>
    </citation>
    <scope>NUCLEOTIDE SEQUENCE [LARGE SCALE GENOMIC DNA]</scope>
</reference>
<dbReference type="Proteomes" id="UP000178684">
    <property type="component" value="Unassembled WGS sequence"/>
</dbReference>
<organism evidence="1 2">
    <name type="scientific">Candidatus Giovannonibacteria bacterium RIFCSPLOWO2_01_FULL_46_13</name>
    <dbReference type="NCBI Taxonomy" id="1798352"/>
    <lineage>
        <taxon>Bacteria</taxon>
        <taxon>Candidatus Giovannoniibacteriota</taxon>
    </lineage>
</organism>
<name>A0A1F5X2P4_9BACT</name>
<gene>
    <name evidence="1" type="ORF">A3B18_01875</name>
</gene>
<proteinExistence type="predicted"/>
<comment type="caution">
    <text evidence="1">The sequence shown here is derived from an EMBL/GenBank/DDBJ whole genome shotgun (WGS) entry which is preliminary data.</text>
</comment>
<sequence>MIIGKDVGGFLKNFFSNGASQAFLLEGETDELEDLLMRYLLCETKSFCKKCYSCESESLLDVRRYEDDTLKIEDAREVQWNAGQTSLMGAKVFILKNKHIAPDAQATLLKTLEEPHPGTYFILSSVPQAALSRPLLSRLTIFKRLAEEAEKVSGFKFSLADVQGLKQERGEAEEILNKLEVWAEDKIRNTPPERLEPYAVFVEDLYEARRRFFEKTYPPKMLLEHLAISKYYIDS</sequence>